<accession>A0ABU1ZB05</accession>
<dbReference type="SUPFAM" id="SSF52172">
    <property type="entry name" value="CheY-like"/>
    <property type="match status" value="1"/>
</dbReference>
<evidence type="ECO:0000256" key="1">
    <source>
        <dbReference type="ARBA" id="ARBA00022553"/>
    </source>
</evidence>
<sequence>MQSLARRPVLYVEDHPVNALLMAAIFERRPQLELVIATHGEEAMHKAAGLKPSLLLLDLSLPDCHGSELLGRLRAVAGCERAPAIAVTAHADFDITGTGFCELWPKPLNLGHVLRRLDSLTGVAPAQPPAPEPSAPMSRMWALAR</sequence>
<name>A0ABU1ZB05_9BURK</name>
<protein>
    <submittedName>
        <fullName evidence="4">CheY-like chemotaxis protein</fullName>
    </submittedName>
</protein>
<evidence type="ECO:0000313" key="4">
    <source>
        <dbReference type="EMBL" id="MDR7297813.1"/>
    </source>
</evidence>
<dbReference type="Pfam" id="PF00072">
    <property type="entry name" value="Response_reg"/>
    <property type="match status" value="1"/>
</dbReference>
<evidence type="ECO:0000313" key="5">
    <source>
        <dbReference type="Proteomes" id="UP001180536"/>
    </source>
</evidence>
<evidence type="ECO:0000256" key="2">
    <source>
        <dbReference type="PROSITE-ProRule" id="PRU00169"/>
    </source>
</evidence>
<dbReference type="InterPro" id="IPR050595">
    <property type="entry name" value="Bact_response_regulator"/>
</dbReference>
<dbReference type="PANTHER" id="PTHR44591:SF23">
    <property type="entry name" value="CHEY SUBFAMILY"/>
    <property type="match status" value="1"/>
</dbReference>
<dbReference type="InterPro" id="IPR001789">
    <property type="entry name" value="Sig_transdc_resp-reg_receiver"/>
</dbReference>
<dbReference type="SMART" id="SM00448">
    <property type="entry name" value="REC"/>
    <property type="match status" value="1"/>
</dbReference>
<reference evidence="4 5" key="1">
    <citation type="submission" date="2023-07" db="EMBL/GenBank/DDBJ databases">
        <title>Sorghum-associated microbial communities from plants grown in Nebraska, USA.</title>
        <authorList>
            <person name="Schachtman D."/>
        </authorList>
    </citation>
    <scope>NUCLEOTIDE SEQUENCE [LARGE SCALE GENOMIC DNA]</scope>
    <source>
        <strain evidence="4 5">BE310</strain>
    </source>
</reference>
<dbReference type="PANTHER" id="PTHR44591">
    <property type="entry name" value="STRESS RESPONSE REGULATOR PROTEIN 1"/>
    <property type="match status" value="1"/>
</dbReference>
<feature type="modified residue" description="4-aspartylphosphate" evidence="2">
    <location>
        <position position="58"/>
    </location>
</feature>
<comment type="caution">
    <text evidence="4">The sequence shown here is derived from an EMBL/GenBank/DDBJ whole genome shotgun (WGS) entry which is preliminary data.</text>
</comment>
<proteinExistence type="predicted"/>
<keyword evidence="5" id="KW-1185">Reference proteome</keyword>
<dbReference type="PROSITE" id="PS50110">
    <property type="entry name" value="RESPONSE_REGULATORY"/>
    <property type="match status" value="1"/>
</dbReference>
<keyword evidence="1 2" id="KW-0597">Phosphoprotein</keyword>
<gene>
    <name evidence="4" type="ORF">J2X16_003162</name>
</gene>
<organism evidence="4 5">
    <name type="scientific">Pelomonas aquatica</name>
    <dbReference type="NCBI Taxonomy" id="431058"/>
    <lineage>
        <taxon>Bacteria</taxon>
        <taxon>Pseudomonadati</taxon>
        <taxon>Pseudomonadota</taxon>
        <taxon>Betaproteobacteria</taxon>
        <taxon>Burkholderiales</taxon>
        <taxon>Sphaerotilaceae</taxon>
        <taxon>Roseateles</taxon>
    </lineage>
</organism>
<evidence type="ECO:0000259" key="3">
    <source>
        <dbReference type="PROSITE" id="PS50110"/>
    </source>
</evidence>
<dbReference type="EMBL" id="JAVDXQ010000004">
    <property type="protein sequence ID" value="MDR7297813.1"/>
    <property type="molecule type" value="Genomic_DNA"/>
</dbReference>
<dbReference type="RefSeq" id="WP_310346393.1">
    <property type="nucleotide sequence ID" value="NZ_JAVDXQ010000004.1"/>
</dbReference>
<feature type="domain" description="Response regulatory" evidence="3">
    <location>
        <begin position="8"/>
        <end position="121"/>
    </location>
</feature>
<dbReference type="Gene3D" id="3.40.50.2300">
    <property type="match status" value="1"/>
</dbReference>
<dbReference type="InterPro" id="IPR011006">
    <property type="entry name" value="CheY-like_superfamily"/>
</dbReference>
<dbReference type="Proteomes" id="UP001180536">
    <property type="component" value="Unassembled WGS sequence"/>
</dbReference>